<keyword evidence="2" id="KW-1185">Reference proteome</keyword>
<dbReference type="Pfam" id="PF05013">
    <property type="entry name" value="FGase"/>
    <property type="match status" value="1"/>
</dbReference>
<dbReference type="EMBL" id="CP031229">
    <property type="protein sequence ID" value="AXH97316.1"/>
    <property type="molecule type" value="Genomic_DNA"/>
</dbReference>
<name>A0A345NQK8_9MICO</name>
<dbReference type="InterPro" id="IPR007709">
    <property type="entry name" value="N-FG_amidohydro"/>
</dbReference>
<dbReference type="SUPFAM" id="SSF53187">
    <property type="entry name" value="Zn-dependent exopeptidases"/>
    <property type="match status" value="1"/>
</dbReference>
<dbReference type="RefSeq" id="WP_114929564.1">
    <property type="nucleotide sequence ID" value="NZ_CP031229.1"/>
</dbReference>
<sequence>MPPTHDIHGDWSGQLVATAIHQGHELRPEIAAAMILEEAVRLREEDPFTDVIGAAAPARVVARRSRFEVDLNRPRETAVYRTPEDCWGLEVWRADPLEEELVAGSLQVYDAFYADLARHLDEVAARGPFVVYDVHSYNHRRDGADADEADVEENPEVNLGTGTVDERFAPLVQAFSRTLRAQQVQGHHLDVRENVKFEGRALAWWVHERYAGVGVCLALEFKKTFMDEWTGQPDRQHLQELADALAATHAPVLDALRTLERR</sequence>
<dbReference type="Proteomes" id="UP000253790">
    <property type="component" value="Chromosome"/>
</dbReference>
<gene>
    <name evidence="1" type="ORF">DV701_15405</name>
</gene>
<dbReference type="KEGG" id="orn:DV701_15405"/>
<dbReference type="OrthoDB" id="9785840at2"/>
<accession>A0A345NQK8</accession>
<dbReference type="AlphaFoldDB" id="A0A345NQK8"/>
<protein>
    <submittedName>
        <fullName evidence="1">N-formylglutamate amidohydrolase</fullName>
    </submittedName>
</protein>
<evidence type="ECO:0000313" key="2">
    <source>
        <dbReference type="Proteomes" id="UP000253790"/>
    </source>
</evidence>
<reference evidence="1 2" key="1">
    <citation type="submission" date="2018-07" db="EMBL/GenBank/DDBJ databases">
        <title>Complete genome sequencing of Ornithinimicrobium sp. AMA3305.</title>
        <authorList>
            <person name="Bae J.-W."/>
        </authorList>
    </citation>
    <scope>NUCLEOTIDE SEQUENCE [LARGE SCALE GENOMIC DNA]</scope>
    <source>
        <strain evidence="1 2">AMA3305</strain>
    </source>
</reference>
<proteinExistence type="predicted"/>
<keyword evidence="1" id="KW-0378">Hydrolase</keyword>
<dbReference type="GO" id="GO:0016787">
    <property type="term" value="F:hydrolase activity"/>
    <property type="evidence" value="ECO:0007669"/>
    <property type="project" value="UniProtKB-KW"/>
</dbReference>
<evidence type="ECO:0000313" key="1">
    <source>
        <dbReference type="EMBL" id="AXH97316.1"/>
    </source>
</evidence>
<dbReference type="Gene3D" id="3.40.630.40">
    <property type="entry name" value="Zn-dependent exopeptidases"/>
    <property type="match status" value="1"/>
</dbReference>
<organism evidence="1 2">
    <name type="scientific">Ornithinimicrobium avium</name>
    <dbReference type="NCBI Taxonomy" id="2283195"/>
    <lineage>
        <taxon>Bacteria</taxon>
        <taxon>Bacillati</taxon>
        <taxon>Actinomycetota</taxon>
        <taxon>Actinomycetes</taxon>
        <taxon>Micrococcales</taxon>
        <taxon>Ornithinimicrobiaceae</taxon>
        <taxon>Ornithinimicrobium</taxon>
    </lineage>
</organism>